<name>A0A1B6KLY6_9HEMI</name>
<dbReference type="GO" id="GO:0005524">
    <property type="term" value="F:ATP binding"/>
    <property type="evidence" value="ECO:0007669"/>
    <property type="project" value="UniProtKB-KW"/>
</dbReference>
<dbReference type="NCBIfam" id="TIGR00476">
    <property type="entry name" value="selD"/>
    <property type="match status" value="1"/>
</dbReference>
<evidence type="ECO:0000259" key="7">
    <source>
        <dbReference type="Pfam" id="PF00586"/>
    </source>
</evidence>
<dbReference type="PIRSF" id="PIRSF036407">
    <property type="entry name" value="Selenphspht_syn"/>
    <property type="match status" value="1"/>
</dbReference>
<evidence type="ECO:0000256" key="2">
    <source>
        <dbReference type="ARBA" id="ARBA00022741"/>
    </source>
</evidence>
<dbReference type="FunFam" id="3.90.650.10:FF:000010">
    <property type="entry name" value="Selenide, water dikinase"/>
    <property type="match status" value="1"/>
</dbReference>
<dbReference type="AlphaFoldDB" id="A0A1B6KLY6"/>
<evidence type="ECO:0000313" key="9">
    <source>
        <dbReference type="EMBL" id="JAT12431.1"/>
    </source>
</evidence>
<feature type="region of interest" description="Disordered" evidence="6">
    <location>
        <begin position="1"/>
        <end position="26"/>
    </location>
</feature>
<dbReference type="Pfam" id="PF00586">
    <property type="entry name" value="AIRS"/>
    <property type="match status" value="1"/>
</dbReference>
<dbReference type="GO" id="GO:0004756">
    <property type="term" value="F:selenide, water dikinase activity"/>
    <property type="evidence" value="ECO:0007669"/>
    <property type="project" value="TreeGrafter"/>
</dbReference>
<feature type="domain" description="PurM-like C-terminal" evidence="8">
    <location>
        <begin position="156"/>
        <end position="325"/>
    </location>
</feature>
<dbReference type="SUPFAM" id="SSF56042">
    <property type="entry name" value="PurM C-terminal domain-like"/>
    <property type="match status" value="1"/>
</dbReference>
<protein>
    <recommendedName>
        <fullName evidence="10">Selenide, water dikinase</fullName>
    </recommendedName>
</protein>
<evidence type="ECO:0000256" key="6">
    <source>
        <dbReference type="SAM" id="MobiDB-lite"/>
    </source>
</evidence>
<proteinExistence type="predicted"/>
<keyword evidence="5" id="KW-0711">Selenium</keyword>
<dbReference type="SUPFAM" id="SSF55326">
    <property type="entry name" value="PurM N-terminal domain-like"/>
    <property type="match status" value="1"/>
</dbReference>
<dbReference type="InterPro" id="IPR010918">
    <property type="entry name" value="PurM-like_C_dom"/>
</dbReference>
<keyword evidence="3" id="KW-0418">Kinase</keyword>
<feature type="compositionally biased region" description="Basic and acidic residues" evidence="6">
    <location>
        <begin position="1"/>
        <end position="17"/>
    </location>
</feature>
<keyword evidence="1" id="KW-0808">Transferase</keyword>
<reference evidence="9" key="1">
    <citation type="submission" date="2015-11" db="EMBL/GenBank/DDBJ databases">
        <title>De novo transcriptome assembly of four potential Pierce s Disease insect vectors from Arizona vineyards.</title>
        <authorList>
            <person name="Tassone E.E."/>
        </authorList>
    </citation>
    <scope>NUCLEOTIDE SEQUENCE</scope>
</reference>
<dbReference type="InterPro" id="IPR004536">
    <property type="entry name" value="SPS/SelD"/>
</dbReference>
<dbReference type="InterPro" id="IPR036921">
    <property type="entry name" value="PurM-like_N_sf"/>
</dbReference>
<evidence type="ECO:0008006" key="10">
    <source>
        <dbReference type="Google" id="ProtNLM"/>
    </source>
</evidence>
<dbReference type="Gene3D" id="3.90.650.10">
    <property type="entry name" value="PurM-like C-terminal domain"/>
    <property type="match status" value="1"/>
</dbReference>
<evidence type="ECO:0000256" key="1">
    <source>
        <dbReference type="ARBA" id="ARBA00022679"/>
    </source>
</evidence>
<dbReference type="GO" id="GO:0016260">
    <property type="term" value="P:selenocysteine biosynthetic process"/>
    <property type="evidence" value="ECO:0007669"/>
    <property type="project" value="TreeGrafter"/>
</dbReference>
<evidence type="ECO:0000256" key="4">
    <source>
        <dbReference type="ARBA" id="ARBA00022840"/>
    </source>
</evidence>
<dbReference type="Gene3D" id="3.30.1330.10">
    <property type="entry name" value="PurM-like, N-terminal domain"/>
    <property type="match status" value="1"/>
</dbReference>
<evidence type="ECO:0000256" key="3">
    <source>
        <dbReference type="ARBA" id="ARBA00022777"/>
    </source>
</evidence>
<accession>A0A1B6KLY6</accession>
<dbReference type="EMBL" id="GEBQ01027546">
    <property type="protein sequence ID" value="JAT12431.1"/>
    <property type="molecule type" value="Transcribed_RNA"/>
</dbReference>
<gene>
    <name evidence="9" type="ORF">g.19912</name>
</gene>
<feature type="domain" description="PurM-like N-terminal" evidence="7">
    <location>
        <begin position="32"/>
        <end position="120"/>
    </location>
</feature>
<sequence length="345" mass="37542">MNFLRGLEDGEGDKTQDQHGNSSTPSMGIGMDSCIIPLRQGNLFLVQTTDFFYPIVDDPYVMGRIACANVVSDLYATGVTKIDNMHMILGLSTKMTEKETDVTTQLMIEGFKDAVTEAGTLVRSFAIKLNPWCMIGGVATSVCTPDELIMPENAVAGDVLVLTKPLGTQVACKAVTLIGVHAMWDKIKLVVTEEEMRQGCEIATNSMSRLNKTAAELMHLYKAHGATDVTGFGILGHAENLAKFQKNQVSFVIHNLPVINKMAAVAKACNDSFKLLQGRSPETSGGLLICLPREQAAAYCKELKRQEGHPAWIIGIVEEGNRTARIIEKPHIIEVPGKDVDKPLV</sequence>
<keyword evidence="4" id="KW-0067">ATP-binding</keyword>
<dbReference type="PANTHER" id="PTHR10256">
    <property type="entry name" value="SELENIDE, WATER DIKINASE"/>
    <property type="match status" value="1"/>
</dbReference>
<dbReference type="GO" id="GO:0005737">
    <property type="term" value="C:cytoplasm"/>
    <property type="evidence" value="ECO:0007669"/>
    <property type="project" value="TreeGrafter"/>
</dbReference>
<dbReference type="PANTHER" id="PTHR10256:SF0">
    <property type="entry name" value="INACTIVE SELENIDE, WATER DIKINASE-LIKE PROTEIN-RELATED"/>
    <property type="match status" value="1"/>
</dbReference>
<keyword evidence="2" id="KW-0547">Nucleotide-binding</keyword>
<dbReference type="InterPro" id="IPR036676">
    <property type="entry name" value="PurM-like_C_sf"/>
</dbReference>
<evidence type="ECO:0000259" key="8">
    <source>
        <dbReference type="Pfam" id="PF02769"/>
    </source>
</evidence>
<evidence type="ECO:0000256" key="5">
    <source>
        <dbReference type="ARBA" id="ARBA00023266"/>
    </source>
</evidence>
<dbReference type="InterPro" id="IPR016188">
    <property type="entry name" value="PurM-like_N"/>
</dbReference>
<organism evidence="9">
    <name type="scientific">Graphocephala atropunctata</name>
    <dbReference type="NCBI Taxonomy" id="36148"/>
    <lineage>
        <taxon>Eukaryota</taxon>
        <taxon>Metazoa</taxon>
        <taxon>Ecdysozoa</taxon>
        <taxon>Arthropoda</taxon>
        <taxon>Hexapoda</taxon>
        <taxon>Insecta</taxon>
        <taxon>Pterygota</taxon>
        <taxon>Neoptera</taxon>
        <taxon>Paraneoptera</taxon>
        <taxon>Hemiptera</taxon>
        <taxon>Auchenorrhyncha</taxon>
        <taxon>Membracoidea</taxon>
        <taxon>Cicadellidae</taxon>
        <taxon>Cicadellinae</taxon>
        <taxon>Cicadellini</taxon>
        <taxon>Graphocephala</taxon>
    </lineage>
</organism>
<dbReference type="Pfam" id="PF02769">
    <property type="entry name" value="AIRS_C"/>
    <property type="match status" value="1"/>
</dbReference>